<dbReference type="InterPro" id="IPR021534">
    <property type="entry name" value="DUF3192"/>
</dbReference>
<evidence type="ECO:0000313" key="4">
    <source>
        <dbReference type="Proteomes" id="UP000095230"/>
    </source>
</evidence>
<accession>A0A1E5IX94</accession>
<sequence>MDKQEVKVKTKLLSLVLVSVASIGLSGCVLNIGEGEGQWSNTDSWERVQDQNRANIAKLTMGMSREQVMALMGTADFNEAYVKQDKEIYVLYYRTQRVRGDGTTTKDECTPVVLTNNAVVGWGPKAYAAM</sequence>
<keyword evidence="2" id="KW-0472">Membrane</keyword>
<dbReference type="PROSITE" id="PS51257">
    <property type="entry name" value="PROKAR_LIPOPROTEIN"/>
    <property type="match status" value="1"/>
</dbReference>
<dbReference type="Gene3D" id="3.30.1450.10">
    <property type="match status" value="1"/>
</dbReference>
<protein>
    <recommendedName>
        <fullName evidence="5">DUF3192 domain-containing protein</fullName>
    </recommendedName>
</protein>
<dbReference type="Proteomes" id="UP000095230">
    <property type="component" value="Unassembled WGS sequence"/>
</dbReference>
<gene>
    <name evidence="3" type="ORF">BEL05_02385</name>
</gene>
<evidence type="ECO:0008006" key="5">
    <source>
        <dbReference type="Google" id="ProtNLM"/>
    </source>
</evidence>
<dbReference type="InterPro" id="IPR037873">
    <property type="entry name" value="BamE-like"/>
</dbReference>
<dbReference type="Pfam" id="PF11399">
    <property type="entry name" value="DUF3192"/>
    <property type="match status" value="1"/>
</dbReference>
<keyword evidence="1" id="KW-0732">Signal</keyword>
<proteinExistence type="predicted"/>
<name>A0A1E5IX94_SHECO</name>
<reference evidence="3 4" key="1">
    <citation type="submission" date="2016-07" db="EMBL/GenBank/DDBJ databases">
        <title>Whole-genome of two Shewanella species isolated from a digestive organ of sea cucumber Apostichopus japonicus Selenka 1867.</title>
        <authorList>
            <person name="Hong H.-H."/>
            <person name="Choi H."/>
            <person name="Cheon S."/>
            <person name="Oh J.-S."/>
            <person name="Lee H.-G."/>
            <person name="Park C."/>
        </authorList>
    </citation>
    <scope>NUCLEOTIDE SEQUENCE [LARGE SCALE GENOMIC DNA]</scope>
    <source>
        <strain evidence="3 4">CSB03KR</strain>
    </source>
</reference>
<keyword evidence="2" id="KW-0812">Transmembrane</keyword>
<feature type="transmembrane region" description="Helical" evidence="2">
    <location>
        <begin position="12"/>
        <end position="33"/>
    </location>
</feature>
<dbReference type="EMBL" id="MCBT01000011">
    <property type="protein sequence ID" value="OEG75126.1"/>
    <property type="molecule type" value="Genomic_DNA"/>
</dbReference>
<keyword evidence="2" id="KW-1133">Transmembrane helix</keyword>
<comment type="caution">
    <text evidence="3">The sequence shown here is derived from an EMBL/GenBank/DDBJ whole genome shotgun (WGS) entry which is preliminary data.</text>
</comment>
<organism evidence="3 4">
    <name type="scientific">Shewanella colwelliana</name>
    <name type="common">Alteromonas colwelliana</name>
    <dbReference type="NCBI Taxonomy" id="23"/>
    <lineage>
        <taxon>Bacteria</taxon>
        <taxon>Pseudomonadati</taxon>
        <taxon>Pseudomonadota</taxon>
        <taxon>Gammaproteobacteria</taxon>
        <taxon>Alteromonadales</taxon>
        <taxon>Shewanellaceae</taxon>
        <taxon>Shewanella</taxon>
    </lineage>
</organism>
<evidence type="ECO:0000313" key="3">
    <source>
        <dbReference type="EMBL" id="OEG75126.1"/>
    </source>
</evidence>
<dbReference type="AlphaFoldDB" id="A0A1E5IX94"/>
<evidence type="ECO:0000256" key="1">
    <source>
        <dbReference type="ARBA" id="ARBA00022729"/>
    </source>
</evidence>
<dbReference type="STRING" id="23.BEL05_02385"/>
<evidence type="ECO:0000256" key="2">
    <source>
        <dbReference type="SAM" id="Phobius"/>
    </source>
</evidence>